<reference evidence="1 2" key="1">
    <citation type="journal article" date="2023" name="Front. Microbiol.">
        <title>Genomic analyses of Burkholderia respiratory isolates indicates two evolutionarily distinct B. anthina clades.</title>
        <authorList>
            <person name="Pham A."/>
            <person name="Volmer J.G."/>
            <person name="Chambers D.C."/>
            <person name="Smith D.J."/>
            <person name="Reid D.W."/>
            <person name="Burr L."/>
            <person name="Wells T.J."/>
        </authorList>
    </citation>
    <scope>NUCLEOTIDE SEQUENCE [LARGE SCALE GENOMIC DNA]</scope>
    <source>
        <strain evidence="1 2">BCCIQ07A</strain>
    </source>
</reference>
<sequence length="86" mass="9499">MPLNPKIAQVLDMIERAKRPSYHHQTPQQARAAYEKSAPILDVAPAPMHAVEECIVPTRDGRTIGARLYLPVAPSLAEPLPALVYF</sequence>
<comment type="caution">
    <text evidence="1">The sequence shown here is derived from an EMBL/GenBank/DDBJ whole genome shotgun (WGS) entry which is preliminary data.</text>
</comment>
<dbReference type="GO" id="GO:0016787">
    <property type="term" value="F:hydrolase activity"/>
    <property type="evidence" value="ECO:0007669"/>
    <property type="project" value="UniProtKB-KW"/>
</dbReference>
<accession>A0ABU5WX60</accession>
<evidence type="ECO:0000313" key="1">
    <source>
        <dbReference type="EMBL" id="MEB2583583.1"/>
    </source>
</evidence>
<dbReference type="Proteomes" id="UP001304467">
    <property type="component" value="Unassembled WGS sequence"/>
</dbReference>
<dbReference type="Gene3D" id="3.40.50.1820">
    <property type="entry name" value="alpha/beta hydrolase"/>
    <property type="match status" value="1"/>
</dbReference>
<keyword evidence="2" id="KW-1185">Reference proteome</keyword>
<keyword evidence="1" id="KW-0378">Hydrolase</keyword>
<organism evidence="1 2">
    <name type="scientific">Burkholderia anthinoferrum</name>
    <dbReference type="NCBI Taxonomy" id="3090833"/>
    <lineage>
        <taxon>Bacteria</taxon>
        <taxon>Pseudomonadati</taxon>
        <taxon>Pseudomonadota</taxon>
        <taxon>Betaproteobacteria</taxon>
        <taxon>Burkholderiales</taxon>
        <taxon>Burkholderiaceae</taxon>
        <taxon>Burkholderia</taxon>
    </lineage>
</organism>
<dbReference type="EMBL" id="JAWRLE010000079">
    <property type="protein sequence ID" value="MEB2583583.1"/>
    <property type="molecule type" value="Genomic_DNA"/>
</dbReference>
<evidence type="ECO:0000313" key="2">
    <source>
        <dbReference type="Proteomes" id="UP001304467"/>
    </source>
</evidence>
<gene>
    <name evidence="1" type="ORF">SB593_32070</name>
</gene>
<proteinExistence type="predicted"/>
<feature type="non-terminal residue" evidence="1">
    <location>
        <position position="86"/>
    </location>
</feature>
<protein>
    <submittedName>
        <fullName evidence="1">Alpha/beta hydrolase</fullName>
    </submittedName>
</protein>
<name>A0ABU5WX60_9BURK</name>
<dbReference type="InterPro" id="IPR029058">
    <property type="entry name" value="AB_hydrolase_fold"/>
</dbReference>